<feature type="transmembrane region" description="Helical" evidence="1">
    <location>
        <begin position="20"/>
        <end position="40"/>
    </location>
</feature>
<dbReference type="SUPFAM" id="SSF54523">
    <property type="entry name" value="Pili subunits"/>
    <property type="match status" value="1"/>
</dbReference>
<keyword evidence="1" id="KW-0812">Transmembrane</keyword>
<dbReference type="Pfam" id="PF07596">
    <property type="entry name" value="SBP_bac_10"/>
    <property type="match status" value="1"/>
</dbReference>
<dbReference type="InterPro" id="IPR011453">
    <property type="entry name" value="DUF1559"/>
</dbReference>
<dbReference type="PROSITE" id="PS00409">
    <property type="entry name" value="PROKAR_NTER_METHYL"/>
    <property type="match status" value="1"/>
</dbReference>
<dbReference type="PANTHER" id="PTHR30093:SF2">
    <property type="entry name" value="TYPE II SECRETION SYSTEM PROTEIN H"/>
    <property type="match status" value="1"/>
</dbReference>
<dbReference type="RefSeq" id="WP_146444740.1">
    <property type="nucleotide sequence ID" value="NZ_SJPR01000002.1"/>
</dbReference>
<name>A0A5C6AF87_9BACT</name>
<feature type="domain" description="DUF1559" evidence="2">
    <location>
        <begin position="41"/>
        <end position="352"/>
    </location>
</feature>
<sequence length="374" mass="40635">MTIEPTRIRRSANDRGFTLVELLVVIAIIGILVALLLPAVQAAREAARRNGCVNNLRQLGLACLNYESSHGHFPYARKYDLWDAYTWTQLILPQLEEQAVYDNYWTLLETPIRTGGVSNYTALSNDPRIRMARESLVQAYYCPSDSSPEPNELNSDAFGFYRGNYRACTGNGDLYGERLTDVVFRVFRPSAGVDLSPFGPGICYVKHNQGVDSSSGDITFSERTVQTRIAQISDGTSRTVLVSEGIVPVTNDQETWGGSLGETVYGNMGGALFSTATTPNSSMPDQIDSHCPYQFNDPAYPPNICEQAGTTAPGALAAGNNRTYAAARSRHPGGVNVTMADGSTSFVQDGVDWIVWRSAGTRGLEEASASLSSN</sequence>
<dbReference type="OrthoDB" id="263714at2"/>
<evidence type="ECO:0000313" key="3">
    <source>
        <dbReference type="EMBL" id="TWT97845.1"/>
    </source>
</evidence>
<dbReference type="AlphaFoldDB" id="A0A5C6AF87"/>
<dbReference type="Gene3D" id="3.30.700.10">
    <property type="entry name" value="Glycoprotein, Type 4 Pilin"/>
    <property type="match status" value="1"/>
</dbReference>
<keyword evidence="1" id="KW-0472">Membrane</keyword>
<keyword evidence="4" id="KW-1185">Reference proteome</keyword>
<dbReference type="InterPro" id="IPR012902">
    <property type="entry name" value="N_methyl_site"/>
</dbReference>
<protein>
    <submittedName>
        <fullName evidence="3">Putative major pilin subunit</fullName>
    </submittedName>
</protein>
<dbReference type="NCBIfam" id="TIGR02532">
    <property type="entry name" value="IV_pilin_GFxxxE"/>
    <property type="match status" value="1"/>
</dbReference>
<comment type="caution">
    <text evidence="3">The sequence shown here is derived from an EMBL/GenBank/DDBJ whole genome shotgun (WGS) entry which is preliminary data.</text>
</comment>
<evidence type="ECO:0000313" key="4">
    <source>
        <dbReference type="Proteomes" id="UP000317421"/>
    </source>
</evidence>
<evidence type="ECO:0000256" key="1">
    <source>
        <dbReference type="SAM" id="Phobius"/>
    </source>
</evidence>
<dbReference type="PANTHER" id="PTHR30093">
    <property type="entry name" value="GENERAL SECRETION PATHWAY PROTEIN G"/>
    <property type="match status" value="1"/>
</dbReference>
<proteinExistence type="predicted"/>
<accession>A0A5C6AF87</accession>
<keyword evidence="1" id="KW-1133">Transmembrane helix</keyword>
<dbReference type="InterPro" id="IPR045584">
    <property type="entry name" value="Pilin-like"/>
</dbReference>
<dbReference type="Proteomes" id="UP000317421">
    <property type="component" value="Unassembled WGS sequence"/>
</dbReference>
<evidence type="ECO:0000259" key="2">
    <source>
        <dbReference type="Pfam" id="PF07596"/>
    </source>
</evidence>
<dbReference type="NCBIfam" id="TIGR04294">
    <property type="entry name" value="pre_pil_HX9DG"/>
    <property type="match status" value="1"/>
</dbReference>
<dbReference type="InterPro" id="IPR027558">
    <property type="entry name" value="Pre_pil_HX9DG_C"/>
</dbReference>
<dbReference type="EMBL" id="SJPR01000002">
    <property type="protein sequence ID" value="TWT97845.1"/>
    <property type="molecule type" value="Genomic_DNA"/>
</dbReference>
<gene>
    <name evidence="3" type="ORF">Pla108_19980</name>
</gene>
<organism evidence="3 4">
    <name type="scientific">Botrimarina colliarenosi</name>
    <dbReference type="NCBI Taxonomy" id="2528001"/>
    <lineage>
        <taxon>Bacteria</taxon>
        <taxon>Pseudomonadati</taxon>
        <taxon>Planctomycetota</taxon>
        <taxon>Planctomycetia</taxon>
        <taxon>Pirellulales</taxon>
        <taxon>Lacipirellulaceae</taxon>
        <taxon>Botrimarina</taxon>
    </lineage>
</organism>
<reference evidence="3 4" key="1">
    <citation type="submission" date="2019-02" db="EMBL/GenBank/DDBJ databases">
        <title>Deep-cultivation of Planctomycetes and their phenomic and genomic characterization uncovers novel biology.</title>
        <authorList>
            <person name="Wiegand S."/>
            <person name="Jogler M."/>
            <person name="Boedeker C."/>
            <person name="Pinto D."/>
            <person name="Vollmers J."/>
            <person name="Rivas-Marin E."/>
            <person name="Kohn T."/>
            <person name="Peeters S.H."/>
            <person name="Heuer A."/>
            <person name="Rast P."/>
            <person name="Oberbeckmann S."/>
            <person name="Bunk B."/>
            <person name="Jeske O."/>
            <person name="Meyerdierks A."/>
            <person name="Storesund J.E."/>
            <person name="Kallscheuer N."/>
            <person name="Luecker S."/>
            <person name="Lage O.M."/>
            <person name="Pohl T."/>
            <person name="Merkel B.J."/>
            <person name="Hornburger P."/>
            <person name="Mueller R.-W."/>
            <person name="Bruemmer F."/>
            <person name="Labrenz M."/>
            <person name="Spormann A.M."/>
            <person name="Op Den Camp H."/>
            <person name="Overmann J."/>
            <person name="Amann R."/>
            <person name="Jetten M.S.M."/>
            <person name="Mascher T."/>
            <person name="Medema M.H."/>
            <person name="Devos D.P."/>
            <person name="Kaster A.-K."/>
            <person name="Ovreas L."/>
            <person name="Rohde M."/>
            <person name="Galperin M.Y."/>
            <person name="Jogler C."/>
        </authorList>
    </citation>
    <scope>NUCLEOTIDE SEQUENCE [LARGE SCALE GENOMIC DNA]</scope>
    <source>
        <strain evidence="3 4">Pla108</strain>
    </source>
</reference>
<dbReference type="Pfam" id="PF07963">
    <property type="entry name" value="N_methyl"/>
    <property type="match status" value="1"/>
</dbReference>